<dbReference type="EMBL" id="LT969572">
    <property type="protein sequence ID" value="SOV78685.1"/>
    <property type="molecule type" value="Genomic_DNA"/>
</dbReference>
<accession>A0A2P9DCC2</accession>
<feature type="transmembrane region" description="Helical" evidence="1">
    <location>
        <begin position="276"/>
        <end position="297"/>
    </location>
</feature>
<reference evidence="3 4" key="1">
    <citation type="submission" date="2016-09" db="EMBL/GenBank/DDBJ databases">
        <authorList>
            <consortium name="Pathogen Informatics"/>
        </authorList>
    </citation>
    <scope>NUCLEOTIDE SEQUENCE [LARGE SCALE GENOMIC DNA]</scope>
</reference>
<keyword evidence="1" id="KW-0472">Membrane</keyword>
<dbReference type="VEuPathDB" id="PlasmoDB:PRCDC_0051300"/>
<evidence type="ECO:0000313" key="3">
    <source>
        <dbReference type="EMBL" id="SOV78685.1"/>
    </source>
</evidence>
<evidence type="ECO:0000256" key="2">
    <source>
        <dbReference type="SAM" id="SignalP"/>
    </source>
</evidence>
<proteinExistence type="predicted"/>
<feature type="signal peptide" evidence="2">
    <location>
        <begin position="1"/>
        <end position="22"/>
    </location>
</feature>
<feature type="chain" id="PRO_5015172592" evidence="2">
    <location>
        <begin position="23"/>
        <end position="317"/>
    </location>
</feature>
<dbReference type="AlphaFoldDB" id="A0A2P9DCC2"/>
<gene>
    <name evidence="3" type="ORF">PRG01_0903200</name>
</gene>
<sequence>MKLHYIKILLFVIPLNILLTSYQVNTHKKPHSIPHHTPKYISRVLSECDIQSSNYNNDEDIKSVKESFDDRTSQRFEEYKERMKEKRQKRKEKRDRNVEEIILKDKMDKSLSEKIEKGCLKCGCALGGGVLPVWGLVSGLWYATWSQYVTQTALQAGIEAGISAAIQGVKSTFDLHVIGDVALDKIFTAKTFKDQMFLVGKIVGEYNTMCDNGSLSTNTFFNSIGTNCQNNIPKAIETITARASKVAAEAGQAAKSAETDVAASYTSTTSSLTTSITASVVAIVVIVLIMVIIYLVLRYRRKKKMNKKAQYAKLLNQ</sequence>
<dbReference type="Pfam" id="PF02009">
    <property type="entry name" value="RIFIN"/>
    <property type="match status" value="1"/>
</dbReference>
<evidence type="ECO:0000256" key="1">
    <source>
        <dbReference type="SAM" id="Phobius"/>
    </source>
</evidence>
<name>A0A2P9DCC2_PLARE</name>
<dbReference type="Proteomes" id="UP000240500">
    <property type="component" value="Chromosome 9"/>
</dbReference>
<protein>
    <submittedName>
        <fullName evidence="3">Rifin PIR protein, putative</fullName>
    </submittedName>
</protein>
<keyword evidence="1" id="KW-0812">Transmembrane</keyword>
<organism evidence="3 4">
    <name type="scientific">Plasmodium reichenowi</name>
    <dbReference type="NCBI Taxonomy" id="5854"/>
    <lineage>
        <taxon>Eukaryota</taxon>
        <taxon>Sar</taxon>
        <taxon>Alveolata</taxon>
        <taxon>Apicomplexa</taxon>
        <taxon>Aconoidasida</taxon>
        <taxon>Haemosporida</taxon>
        <taxon>Plasmodiidae</taxon>
        <taxon>Plasmodium</taxon>
        <taxon>Plasmodium (Laverania)</taxon>
    </lineage>
</organism>
<evidence type="ECO:0000313" key="4">
    <source>
        <dbReference type="Proteomes" id="UP000240500"/>
    </source>
</evidence>
<keyword evidence="1" id="KW-1133">Transmembrane helix</keyword>
<dbReference type="NCBIfam" id="TIGR01477">
    <property type="entry name" value="RIFIN"/>
    <property type="match status" value="1"/>
</dbReference>
<keyword evidence="2" id="KW-0732">Signal</keyword>
<dbReference type="InterPro" id="IPR006373">
    <property type="entry name" value="VSA_Rifin"/>
</dbReference>
<dbReference type="VEuPathDB" id="PlasmoDB:PRG01_0903200"/>